<keyword evidence="3" id="KW-1185">Reference proteome</keyword>
<feature type="compositionally biased region" description="Polar residues" evidence="1">
    <location>
        <begin position="57"/>
        <end position="69"/>
    </location>
</feature>
<evidence type="ECO:0000256" key="1">
    <source>
        <dbReference type="SAM" id="MobiDB-lite"/>
    </source>
</evidence>
<feature type="non-terminal residue" evidence="2">
    <location>
        <position position="485"/>
    </location>
</feature>
<feature type="region of interest" description="Disordered" evidence="1">
    <location>
        <begin position="1"/>
        <end position="20"/>
    </location>
</feature>
<evidence type="ECO:0000313" key="2">
    <source>
        <dbReference type="EMBL" id="CAG8650165.1"/>
    </source>
</evidence>
<feature type="compositionally biased region" description="Polar residues" evidence="1">
    <location>
        <begin position="1"/>
        <end position="14"/>
    </location>
</feature>
<evidence type="ECO:0000313" key="3">
    <source>
        <dbReference type="Proteomes" id="UP000789572"/>
    </source>
</evidence>
<feature type="non-terminal residue" evidence="2">
    <location>
        <position position="1"/>
    </location>
</feature>
<feature type="compositionally biased region" description="Polar residues" evidence="1">
    <location>
        <begin position="80"/>
        <end position="101"/>
    </location>
</feature>
<reference evidence="2" key="1">
    <citation type="submission" date="2021-06" db="EMBL/GenBank/DDBJ databases">
        <authorList>
            <person name="Kallberg Y."/>
            <person name="Tangrot J."/>
            <person name="Rosling A."/>
        </authorList>
    </citation>
    <scope>NUCLEOTIDE SEQUENCE</scope>
    <source>
        <strain evidence="2">IA702</strain>
    </source>
</reference>
<feature type="region of interest" description="Disordered" evidence="1">
    <location>
        <begin position="43"/>
        <end position="110"/>
    </location>
</feature>
<comment type="caution">
    <text evidence="2">The sequence shown here is derived from an EMBL/GenBank/DDBJ whole genome shotgun (WGS) entry which is preliminary data.</text>
</comment>
<proteinExistence type="predicted"/>
<dbReference type="Proteomes" id="UP000789572">
    <property type="component" value="Unassembled WGS sequence"/>
</dbReference>
<dbReference type="OrthoDB" id="2338029at2759"/>
<accession>A0A9N9DW82</accession>
<name>A0A9N9DW82_9GLOM</name>
<dbReference type="AlphaFoldDB" id="A0A9N9DW82"/>
<organism evidence="2 3">
    <name type="scientific">Paraglomus occultum</name>
    <dbReference type="NCBI Taxonomy" id="144539"/>
    <lineage>
        <taxon>Eukaryota</taxon>
        <taxon>Fungi</taxon>
        <taxon>Fungi incertae sedis</taxon>
        <taxon>Mucoromycota</taxon>
        <taxon>Glomeromycotina</taxon>
        <taxon>Glomeromycetes</taxon>
        <taxon>Paraglomerales</taxon>
        <taxon>Paraglomeraceae</taxon>
        <taxon>Paraglomus</taxon>
    </lineage>
</organism>
<dbReference type="EMBL" id="CAJVPJ010004255">
    <property type="protein sequence ID" value="CAG8650165.1"/>
    <property type="molecule type" value="Genomic_DNA"/>
</dbReference>
<sequence length="485" mass="55744">ESASNTRDSQIVDSQNEDVPEFDLRPFLAVRLRKPSLDAVVPLKSGEFKDPSALGESAQTPPDKSSISCVTIAVPPPPTTQSCTAPNSTRKISTSSTVTEKNNTDSEAVRQKSYIDSSIQNMEQTKSDSQISIPYGGGIEMTPIVSDKMSFACGTTEINEIWNAQPYGADSDNDDLLDEMEETSEYNSDSGDDLPNLNIDRRRIWQRYRRKYKYLNRADCPKSECLYASEMVQPEGWIIRQEYPHCYRYFHNLIEFEKWHELIPENQRTFHEVIRAGQSQKIKIDIDGELAKFASYPDPLARLEAAPRPKTFDGIITNERFHQWQKSTEILRKKDEISLYIKNALQIAIKEITGSDLSMDDILLADSSNESKWSQHLILPHYFVRGAYKARKFTARILELVPQRMHSFIDDKVNKNIHCFRLAGSHKAEDPLRIKRIRSNHTWRESLITLIDNDSTELWPYEWEEDKKLKNESVSREKSDTAIKI</sequence>
<protein>
    <submittedName>
        <fullName evidence="2">10946_t:CDS:1</fullName>
    </submittedName>
</protein>
<gene>
    <name evidence="2" type="ORF">POCULU_LOCUS9908</name>
</gene>